<dbReference type="AlphaFoldDB" id="A0A0E0HXY9"/>
<dbReference type="HOGENOM" id="CLU_1725229_0_0_1"/>
<name>A0A0E0HXY9_ORYNI</name>
<evidence type="ECO:0000313" key="2">
    <source>
        <dbReference type="EnsemblPlants" id="ONIVA07G05440.1"/>
    </source>
</evidence>
<evidence type="ECO:0000256" key="1">
    <source>
        <dbReference type="SAM" id="MobiDB-lite"/>
    </source>
</evidence>
<dbReference type="EnsemblPlants" id="ONIVA07G05440.1">
    <property type="protein sequence ID" value="ONIVA07G05440.1"/>
    <property type="gene ID" value="ONIVA07G05440"/>
</dbReference>
<keyword evidence="3" id="KW-1185">Reference proteome</keyword>
<accession>A0A0E0HXY9</accession>
<protein>
    <submittedName>
        <fullName evidence="2">Uncharacterized protein</fullName>
    </submittedName>
</protein>
<dbReference type="Gramene" id="ONIVA07G05440.1">
    <property type="protein sequence ID" value="ONIVA07G05440.1"/>
    <property type="gene ID" value="ONIVA07G05440"/>
</dbReference>
<dbReference type="Proteomes" id="UP000006591">
    <property type="component" value="Chromosome 7"/>
</dbReference>
<sequence>MADGTSPAMLVSERSSAGSTMLACRWWPPKSREVTRPSAPPQAMPSQWQQSMPVIHDRKASPAFALKERFSWSSAEAWSGRHGIGGGTEELVRSVRMVAAWACRTICSTVSSKGRWRATLMEDDDMMIPVCLFSTIVSYLMMNKSWNQSSCF</sequence>
<proteinExistence type="predicted"/>
<feature type="region of interest" description="Disordered" evidence="1">
    <location>
        <begin position="31"/>
        <end position="51"/>
    </location>
</feature>
<reference evidence="2" key="2">
    <citation type="submission" date="2018-04" db="EMBL/GenBank/DDBJ databases">
        <title>OnivRS2 (Oryza nivara Reference Sequence Version 2).</title>
        <authorList>
            <person name="Zhang J."/>
            <person name="Kudrna D."/>
            <person name="Lee S."/>
            <person name="Talag J."/>
            <person name="Rajasekar S."/>
            <person name="Welchert J."/>
            <person name="Hsing Y.-I."/>
            <person name="Wing R.A."/>
        </authorList>
    </citation>
    <scope>NUCLEOTIDE SEQUENCE [LARGE SCALE GENOMIC DNA]</scope>
    <source>
        <strain evidence="2">SL10</strain>
    </source>
</reference>
<reference evidence="2" key="1">
    <citation type="submission" date="2015-04" db="UniProtKB">
        <authorList>
            <consortium name="EnsemblPlants"/>
        </authorList>
    </citation>
    <scope>IDENTIFICATION</scope>
    <source>
        <strain evidence="2">SL10</strain>
    </source>
</reference>
<evidence type="ECO:0000313" key="3">
    <source>
        <dbReference type="Proteomes" id="UP000006591"/>
    </source>
</evidence>
<organism evidence="2">
    <name type="scientific">Oryza nivara</name>
    <name type="common">Indian wild rice</name>
    <name type="synonym">Oryza sativa f. spontanea</name>
    <dbReference type="NCBI Taxonomy" id="4536"/>
    <lineage>
        <taxon>Eukaryota</taxon>
        <taxon>Viridiplantae</taxon>
        <taxon>Streptophyta</taxon>
        <taxon>Embryophyta</taxon>
        <taxon>Tracheophyta</taxon>
        <taxon>Spermatophyta</taxon>
        <taxon>Magnoliopsida</taxon>
        <taxon>Liliopsida</taxon>
        <taxon>Poales</taxon>
        <taxon>Poaceae</taxon>
        <taxon>BOP clade</taxon>
        <taxon>Oryzoideae</taxon>
        <taxon>Oryzeae</taxon>
        <taxon>Oryzinae</taxon>
        <taxon>Oryza</taxon>
    </lineage>
</organism>